<reference evidence="2" key="1">
    <citation type="submission" date="2022-08" db="UniProtKB">
        <authorList>
            <consortium name="EnsemblMetazoa"/>
        </authorList>
    </citation>
    <scope>IDENTIFICATION</scope>
    <source>
        <strain evidence="2">05x7-T-G4-1.051#20</strain>
    </source>
</reference>
<feature type="chain" id="PRO_5036497989" description="Prokineticin domain-containing protein" evidence="1">
    <location>
        <begin position="18"/>
        <end position="116"/>
    </location>
</feature>
<evidence type="ECO:0000313" key="3">
    <source>
        <dbReference type="Proteomes" id="UP000005408"/>
    </source>
</evidence>
<evidence type="ECO:0008006" key="4">
    <source>
        <dbReference type="Google" id="ProtNLM"/>
    </source>
</evidence>
<protein>
    <recommendedName>
        <fullName evidence="4">Prokineticin domain-containing protein</fullName>
    </recommendedName>
</protein>
<organism evidence="2 3">
    <name type="scientific">Magallana gigas</name>
    <name type="common">Pacific oyster</name>
    <name type="synonym">Crassostrea gigas</name>
    <dbReference type="NCBI Taxonomy" id="29159"/>
    <lineage>
        <taxon>Eukaryota</taxon>
        <taxon>Metazoa</taxon>
        <taxon>Spiralia</taxon>
        <taxon>Lophotrochozoa</taxon>
        <taxon>Mollusca</taxon>
        <taxon>Bivalvia</taxon>
        <taxon>Autobranchia</taxon>
        <taxon>Pteriomorphia</taxon>
        <taxon>Ostreida</taxon>
        <taxon>Ostreoidea</taxon>
        <taxon>Ostreidae</taxon>
        <taxon>Magallana</taxon>
    </lineage>
</organism>
<dbReference type="EnsemblMetazoa" id="G24133.3">
    <property type="protein sequence ID" value="G24133.3:cds"/>
    <property type="gene ID" value="G24133"/>
</dbReference>
<dbReference type="Gene3D" id="2.10.80.10">
    <property type="entry name" value="Lipase, subunit A"/>
    <property type="match status" value="1"/>
</dbReference>
<name>A0A8W8KQ84_MAGGI</name>
<evidence type="ECO:0000256" key="1">
    <source>
        <dbReference type="SAM" id="SignalP"/>
    </source>
</evidence>
<dbReference type="AlphaFoldDB" id="A0A8W8KQ84"/>
<sequence length="116" mass="13261">MRGLAFLLSYLIPVIMGYCMVNEDCGDIDRLCCSITPALGRRRQVDSDFNVHYCLPYKNENATWCSLHIQHSPEIPNYHALCPCGPGLHCTPTTELDPHWYPRNVYGKCTHAVRHQ</sequence>
<dbReference type="OMA" id="APWCSLR"/>
<proteinExistence type="predicted"/>
<keyword evidence="3" id="KW-1185">Reference proteome</keyword>
<evidence type="ECO:0000313" key="2">
    <source>
        <dbReference type="EnsemblMetazoa" id="G24133.3:cds"/>
    </source>
</evidence>
<keyword evidence="1" id="KW-0732">Signal</keyword>
<feature type="signal peptide" evidence="1">
    <location>
        <begin position="1"/>
        <end position="17"/>
    </location>
</feature>
<dbReference type="Proteomes" id="UP000005408">
    <property type="component" value="Unassembled WGS sequence"/>
</dbReference>
<dbReference type="OrthoDB" id="6074337at2759"/>
<accession>A0A8W8KQ84</accession>